<evidence type="ECO:0000256" key="7">
    <source>
        <dbReference type="ARBA" id="ARBA00022692"/>
    </source>
</evidence>
<evidence type="ECO:0000256" key="11">
    <source>
        <dbReference type="SAM" id="Phobius"/>
    </source>
</evidence>
<dbReference type="InterPro" id="IPR004316">
    <property type="entry name" value="SWEET_rpt"/>
</dbReference>
<dbReference type="GO" id="GO:0005886">
    <property type="term" value="C:plasma membrane"/>
    <property type="evidence" value="ECO:0007669"/>
    <property type="project" value="UniProtKB-SubCell"/>
</dbReference>
<evidence type="ECO:0000256" key="2">
    <source>
        <dbReference type="ARBA" id="ARBA00007809"/>
    </source>
</evidence>
<dbReference type="PANTHER" id="PTHR10791">
    <property type="entry name" value="RAG1-ACTIVATING PROTEIN 1"/>
    <property type="match status" value="1"/>
</dbReference>
<evidence type="ECO:0000313" key="12">
    <source>
        <dbReference type="EMBL" id="KAH3837705.1"/>
    </source>
</evidence>
<evidence type="ECO:0000256" key="5">
    <source>
        <dbReference type="ARBA" id="ARBA00022475"/>
    </source>
</evidence>
<reference evidence="12" key="1">
    <citation type="journal article" date="2019" name="bioRxiv">
        <title>The Genome of the Zebra Mussel, Dreissena polymorpha: A Resource for Invasive Species Research.</title>
        <authorList>
            <person name="McCartney M.A."/>
            <person name="Auch B."/>
            <person name="Kono T."/>
            <person name="Mallez S."/>
            <person name="Zhang Y."/>
            <person name="Obille A."/>
            <person name="Becker A."/>
            <person name="Abrahante J.E."/>
            <person name="Garbe J."/>
            <person name="Badalamenti J.P."/>
            <person name="Herman A."/>
            <person name="Mangelson H."/>
            <person name="Liachko I."/>
            <person name="Sullivan S."/>
            <person name="Sone E.D."/>
            <person name="Koren S."/>
            <person name="Silverstein K.A.T."/>
            <person name="Beckman K.B."/>
            <person name="Gohl D.M."/>
        </authorList>
    </citation>
    <scope>NUCLEOTIDE SEQUENCE</scope>
    <source>
        <strain evidence="12">Duluth1</strain>
        <tissue evidence="12">Whole animal</tissue>
    </source>
</reference>
<evidence type="ECO:0000256" key="6">
    <source>
        <dbReference type="ARBA" id="ARBA00022597"/>
    </source>
</evidence>
<dbReference type="Proteomes" id="UP000828390">
    <property type="component" value="Unassembled WGS sequence"/>
</dbReference>
<keyword evidence="7 11" id="KW-0812">Transmembrane</keyword>
<protein>
    <recommendedName>
        <fullName evidence="3">Sugar transporter SWEET1</fullName>
    </recommendedName>
</protein>
<sequence length="213" mass="23436">MELFTAVEAFTQVMTYVMIVAGVPPCLEMIKSRVTEGVPYPFFLAGLVNSLLSIGYGVMVDNSTLIQINAVAGFFNVFYVGSYVFISPKKSAPLQQLLLSVLLVLAVQVYASRLVPEVQRQDHVGFILLVVSTVMLLTPWLQVKYCVSQQSGASLSLVMLGAGIVCCTAWFAYGYLLHDVYIYSPNLLGLSSYVGQIWVLAVYGRAKPRDKQE</sequence>
<dbReference type="GO" id="GO:0051119">
    <property type="term" value="F:sugar transmembrane transporter activity"/>
    <property type="evidence" value="ECO:0007669"/>
    <property type="project" value="InterPro"/>
</dbReference>
<feature type="transmembrane region" description="Helical" evidence="11">
    <location>
        <begin position="182"/>
        <end position="203"/>
    </location>
</feature>
<evidence type="ECO:0000256" key="9">
    <source>
        <dbReference type="ARBA" id="ARBA00022989"/>
    </source>
</evidence>
<gene>
    <name evidence="12" type="ORF">DPMN_111106</name>
</gene>
<organism evidence="12 13">
    <name type="scientific">Dreissena polymorpha</name>
    <name type="common">Zebra mussel</name>
    <name type="synonym">Mytilus polymorpha</name>
    <dbReference type="NCBI Taxonomy" id="45954"/>
    <lineage>
        <taxon>Eukaryota</taxon>
        <taxon>Metazoa</taxon>
        <taxon>Spiralia</taxon>
        <taxon>Lophotrochozoa</taxon>
        <taxon>Mollusca</taxon>
        <taxon>Bivalvia</taxon>
        <taxon>Autobranchia</taxon>
        <taxon>Heteroconchia</taxon>
        <taxon>Euheterodonta</taxon>
        <taxon>Imparidentia</taxon>
        <taxon>Neoheterodontei</taxon>
        <taxon>Myida</taxon>
        <taxon>Dreissenoidea</taxon>
        <taxon>Dreissenidae</taxon>
        <taxon>Dreissena</taxon>
    </lineage>
</organism>
<keyword evidence="9 11" id="KW-1133">Transmembrane helix</keyword>
<dbReference type="Pfam" id="PF03083">
    <property type="entry name" value="MtN3_slv"/>
    <property type="match status" value="2"/>
</dbReference>
<evidence type="ECO:0000256" key="8">
    <source>
        <dbReference type="ARBA" id="ARBA00022737"/>
    </source>
</evidence>
<accession>A0A9D4QPK0</accession>
<feature type="transmembrane region" description="Helical" evidence="11">
    <location>
        <begin position="39"/>
        <end position="59"/>
    </location>
</feature>
<comment type="caution">
    <text evidence="12">The sequence shown here is derived from an EMBL/GenBank/DDBJ whole genome shotgun (WGS) entry which is preliminary data.</text>
</comment>
<keyword evidence="4" id="KW-0813">Transport</keyword>
<evidence type="ECO:0000256" key="10">
    <source>
        <dbReference type="ARBA" id="ARBA00023136"/>
    </source>
</evidence>
<reference evidence="12" key="2">
    <citation type="submission" date="2020-11" db="EMBL/GenBank/DDBJ databases">
        <authorList>
            <person name="McCartney M.A."/>
            <person name="Auch B."/>
            <person name="Kono T."/>
            <person name="Mallez S."/>
            <person name="Becker A."/>
            <person name="Gohl D.M."/>
            <person name="Silverstein K.A.T."/>
            <person name="Koren S."/>
            <person name="Bechman K.B."/>
            <person name="Herman A."/>
            <person name="Abrahante J.E."/>
            <person name="Garbe J."/>
        </authorList>
    </citation>
    <scope>NUCLEOTIDE SEQUENCE</scope>
    <source>
        <strain evidence="12">Duluth1</strain>
        <tissue evidence="12">Whole animal</tissue>
    </source>
</reference>
<feature type="transmembrane region" description="Helical" evidence="11">
    <location>
        <begin position="65"/>
        <end position="86"/>
    </location>
</feature>
<dbReference type="OrthoDB" id="409725at2759"/>
<dbReference type="EMBL" id="JAIWYP010000004">
    <property type="protein sequence ID" value="KAH3837705.1"/>
    <property type="molecule type" value="Genomic_DNA"/>
</dbReference>
<evidence type="ECO:0000256" key="3">
    <source>
        <dbReference type="ARBA" id="ARBA00021741"/>
    </source>
</evidence>
<evidence type="ECO:0000256" key="1">
    <source>
        <dbReference type="ARBA" id="ARBA00004651"/>
    </source>
</evidence>
<feature type="transmembrane region" description="Helical" evidence="11">
    <location>
        <begin position="6"/>
        <end position="27"/>
    </location>
</feature>
<keyword evidence="8" id="KW-0677">Repeat</keyword>
<comment type="similarity">
    <text evidence="2">Belongs to the SWEET sugar transporter family.</text>
</comment>
<feature type="transmembrane region" description="Helical" evidence="11">
    <location>
        <begin position="123"/>
        <end position="143"/>
    </location>
</feature>
<keyword evidence="10 11" id="KW-0472">Membrane</keyword>
<comment type="subcellular location">
    <subcellularLocation>
        <location evidence="1">Cell membrane</location>
        <topology evidence="1">Multi-pass membrane protein</topology>
    </subcellularLocation>
</comment>
<dbReference type="PANTHER" id="PTHR10791:SF30">
    <property type="entry name" value="SUGAR TRANSPORTER SWEET1"/>
    <property type="match status" value="1"/>
</dbReference>
<dbReference type="AlphaFoldDB" id="A0A9D4QPK0"/>
<evidence type="ECO:0000313" key="13">
    <source>
        <dbReference type="Proteomes" id="UP000828390"/>
    </source>
</evidence>
<keyword evidence="13" id="KW-1185">Reference proteome</keyword>
<evidence type="ECO:0000256" key="4">
    <source>
        <dbReference type="ARBA" id="ARBA00022448"/>
    </source>
</evidence>
<dbReference type="InterPro" id="IPR047664">
    <property type="entry name" value="SWEET"/>
</dbReference>
<keyword evidence="6" id="KW-0762">Sugar transport</keyword>
<dbReference type="Gene3D" id="1.20.1280.290">
    <property type="match status" value="2"/>
</dbReference>
<name>A0A9D4QPK0_DREPO</name>
<proteinExistence type="inferred from homology"/>
<keyword evidence="5" id="KW-1003">Cell membrane</keyword>
<feature type="transmembrane region" description="Helical" evidence="11">
    <location>
        <begin position="155"/>
        <end position="176"/>
    </location>
</feature>
<feature type="transmembrane region" description="Helical" evidence="11">
    <location>
        <begin position="93"/>
        <end position="111"/>
    </location>
</feature>